<dbReference type="AlphaFoldDB" id="A0A1G8NK55"/>
<organism evidence="1 2">
    <name type="scientific">Propionivibrio dicarboxylicus</name>
    <dbReference type="NCBI Taxonomy" id="83767"/>
    <lineage>
        <taxon>Bacteria</taxon>
        <taxon>Pseudomonadati</taxon>
        <taxon>Pseudomonadota</taxon>
        <taxon>Betaproteobacteria</taxon>
        <taxon>Rhodocyclales</taxon>
        <taxon>Rhodocyclaceae</taxon>
        <taxon>Propionivibrio</taxon>
    </lineage>
</organism>
<evidence type="ECO:0000313" key="1">
    <source>
        <dbReference type="EMBL" id="SDI80614.1"/>
    </source>
</evidence>
<dbReference type="STRING" id="83767.SAMN05660652_04065"/>
<dbReference type="EMBL" id="FNCY01000031">
    <property type="protein sequence ID" value="SDI80614.1"/>
    <property type="molecule type" value="Genomic_DNA"/>
</dbReference>
<proteinExistence type="predicted"/>
<reference evidence="1 2" key="1">
    <citation type="submission" date="2016-10" db="EMBL/GenBank/DDBJ databases">
        <authorList>
            <person name="de Groot N.N."/>
        </authorList>
    </citation>
    <scope>NUCLEOTIDE SEQUENCE [LARGE SCALE GENOMIC DNA]</scope>
    <source>
        <strain evidence="1 2">DSM 5885</strain>
    </source>
</reference>
<keyword evidence="2" id="KW-1185">Reference proteome</keyword>
<gene>
    <name evidence="1" type="ORF">SAMN05660652_04065</name>
</gene>
<dbReference type="Gene3D" id="3.30.470.20">
    <property type="entry name" value="ATP-grasp fold, B domain"/>
    <property type="match status" value="1"/>
</dbReference>
<protein>
    <recommendedName>
        <fullName evidence="3">D-alanine-D-alanine ligase</fullName>
    </recommendedName>
</protein>
<dbReference type="SUPFAM" id="SSF56059">
    <property type="entry name" value="Glutathione synthetase ATP-binding domain-like"/>
    <property type="match status" value="1"/>
</dbReference>
<sequence>MFSSSKNLKWHCSQRFNTVRDPMKIVIPFDDGSELGPFAVATLADALREGFGDNILCVPLEPGVMTFETLGSDSVVFFAYPFRDTLRPMLTQVQRQLTRQGIPFVGSPLRERAMPVGDEFFVDQGVSELDYVYPPNGFRCLSVAVLADPVATALPVVEIECLDHDVKPSLLDFPVSEYAAADIPSRVTEAAQKIALNLHSLTGSVQLSRTDFYFVGEKLIARGVFTNPFLAGSGSLFLRAAELAGLSFSEVTRILVCRAAERHFERFRN</sequence>
<evidence type="ECO:0000313" key="2">
    <source>
        <dbReference type="Proteomes" id="UP000198607"/>
    </source>
</evidence>
<name>A0A1G8NK55_9RHOO</name>
<accession>A0A1G8NK55</accession>
<evidence type="ECO:0008006" key="3">
    <source>
        <dbReference type="Google" id="ProtNLM"/>
    </source>
</evidence>
<dbReference type="Proteomes" id="UP000198607">
    <property type="component" value="Unassembled WGS sequence"/>
</dbReference>